<name>A0A0D1LYI4_9LACO</name>
<dbReference type="InterPro" id="IPR014576">
    <property type="entry name" value="Pesterase_YhaO"/>
</dbReference>
<evidence type="ECO:0000313" key="3">
    <source>
        <dbReference type="EMBL" id="KIU25005.1"/>
    </source>
</evidence>
<dbReference type="GO" id="GO:0016787">
    <property type="term" value="F:hydrolase activity"/>
    <property type="evidence" value="ECO:0007669"/>
    <property type="project" value="UniProtKB-KW"/>
</dbReference>
<dbReference type="SUPFAM" id="SSF56300">
    <property type="entry name" value="Metallo-dependent phosphatases"/>
    <property type="match status" value="1"/>
</dbReference>
<dbReference type="PIRSF" id="PIRSF033091">
    <property type="entry name" value="Pesterase_YhaO"/>
    <property type="match status" value="1"/>
</dbReference>
<accession>A0A0D1LYI4</accession>
<dbReference type="EMBL" id="JWHT01000018">
    <property type="protein sequence ID" value="KIU25005.1"/>
    <property type="molecule type" value="Genomic_DNA"/>
</dbReference>
<comment type="caution">
    <text evidence="3">The sequence shown here is derived from an EMBL/GenBank/DDBJ whole genome shotgun (WGS) entry which is preliminary data.</text>
</comment>
<dbReference type="AlphaFoldDB" id="A0A0D1LYI4"/>
<proteinExistence type="predicted"/>
<dbReference type="PANTHER" id="PTHR30337:SF7">
    <property type="entry name" value="PHOSPHOESTERASE"/>
    <property type="match status" value="1"/>
</dbReference>
<protein>
    <submittedName>
        <fullName evidence="3">YhaO protein</fullName>
    </submittedName>
</protein>
<reference evidence="3" key="1">
    <citation type="journal article" date="2015" name="Microbiology (Mosc.)">
        <title>Genomics of the Weissella cibaria species with an examination of its metabolic traits.</title>
        <authorList>
            <person name="Lynch K.M."/>
            <person name="Lucid A."/>
            <person name="Arendt E.K."/>
            <person name="Sleator R.D."/>
            <person name="Lucey B."/>
            <person name="Coffey A."/>
        </authorList>
    </citation>
    <scope>NUCLEOTIDE SEQUENCE [LARGE SCALE GENOMIC DNA]</scope>
    <source>
        <strain evidence="3">AB3b</strain>
    </source>
</reference>
<dbReference type="InterPro" id="IPR029052">
    <property type="entry name" value="Metallo-depent_PP-like"/>
</dbReference>
<feature type="domain" description="Calcineurin-like phosphoesterase" evidence="2">
    <location>
        <begin position="1"/>
        <end position="198"/>
    </location>
</feature>
<sequence>MKFIHAGDLHLGNPFTGLTQVPAWLKGTLQQATETALQRLVDDAIAEMVDFVLLPGDLFDTTTPDARAQLTLRQAFETLQSAGIPVYLGFGNHDFVANWQNLPTWPENVTVFPAETTTVTLVTKAQERVAITGFSYTQRHINDNRARLYPVKQSDVDYHIGLYHGALGEDGQGDYAPFTVSDMQVKHYDYWALGHIHVRQTLQDKPFIGYSGSIQGLNKNESGPKGYYLVTSEQGELIPTFTPVAPVIWQTARVRLASDAPTAIQRIRQTLQNDDDFQLVELSVTSEDSALLSLIVNNQLLAQLTAASTPTDNFFVYNIKLVAANEEVSLPAVDQQYWAQTAADVFNYDMLQQLGLKQVQDSAVLQAFLTPAMLAELKQGVIEKLRLTEMGVATDED</sequence>
<dbReference type="PATRIC" id="fig|137591.24.peg.823"/>
<dbReference type="Proteomes" id="UP000032289">
    <property type="component" value="Unassembled WGS sequence"/>
</dbReference>
<dbReference type="RefSeq" id="WP_043940972.1">
    <property type="nucleotide sequence ID" value="NZ_JWHT01000018.1"/>
</dbReference>
<dbReference type="PANTHER" id="PTHR30337">
    <property type="entry name" value="COMPONENT OF ATP-DEPENDENT DSDNA EXONUCLEASE"/>
    <property type="match status" value="1"/>
</dbReference>
<organism evidence="3 4">
    <name type="scientific">Weissella cibaria</name>
    <dbReference type="NCBI Taxonomy" id="137591"/>
    <lineage>
        <taxon>Bacteria</taxon>
        <taxon>Bacillati</taxon>
        <taxon>Bacillota</taxon>
        <taxon>Bacilli</taxon>
        <taxon>Lactobacillales</taxon>
        <taxon>Lactobacillaceae</taxon>
        <taxon>Weissella</taxon>
    </lineage>
</organism>
<evidence type="ECO:0000313" key="4">
    <source>
        <dbReference type="Proteomes" id="UP000032289"/>
    </source>
</evidence>
<keyword evidence="1" id="KW-0378">Hydrolase</keyword>
<dbReference type="CDD" id="cd00840">
    <property type="entry name" value="MPP_Mre11_N"/>
    <property type="match status" value="1"/>
</dbReference>
<dbReference type="InterPro" id="IPR050535">
    <property type="entry name" value="DNA_Repair-Maintenance_Comp"/>
</dbReference>
<evidence type="ECO:0000259" key="2">
    <source>
        <dbReference type="Pfam" id="PF00149"/>
    </source>
</evidence>
<dbReference type="Pfam" id="PF00149">
    <property type="entry name" value="Metallophos"/>
    <property type="match status" value="1"/>
</dbReference>
<dbReference type="InterPro" id="IPR041796">
    <property type="entry name" value="Mre11_N"/>
</dbReference>
<dbReference type="InterPro" id="IPR004843">
    <property type="entry name" value="Calcineurin-like_PHP"/>
</dbReference>
<evidence type="ECO:0000256" key="1">
    <source>
        <dbReference type="ARBA" id="ARBA00022801"/>
    </source>
</evidence>
<dbReference type="Gene3D" id="3.60.21.10">
    <property type="match status" value="1"/>
</dbReference>
<gene>
    <name evidence="3" type="primary">yhaO</name>
    <name evidence="3" type="ORF">ab3b_00842</name>
</gene>